<comment type="caution">
    <text evidence="2">The sequence shown here is derived from an EMBL/GenBank/DDBJ whole genome shotgun (WGS) entry which is preliminary data.</text>
</comment>
<accession>A0ABQ4WG76</accession>
<feature type="domain" description="Reverse transcriptase Ty1/copia-type" evidence="1">
    <location>
        <begin position="12"/>
        <end position="102"/>
    </location>
</feature>
<protein>
    <submittedName>
        <fullName evidence="2">Reverse transcriptase, RNA-dependent DNA polymerase</fullName>
    </submittedName>
</protein>
<keyword evidence="2" id="KW-0808">Transferase</keyword>
<dbReference type="GO" id="GO:0003964">
    <property type="term" value="F:RNA-directed DNA polymerase activity"/>
    <property type="evidence" value="ECO:0007669"/>
    <property type="project" value="UniProtKB-KW"/>
</dbReference>
<evidence type="ECO:0000313" key="2">
    <source>
        <dbReference type="EMBL" id="GJS51871.1"/>
    </source>
</evidence>
<dbReference type="EMBL" id="BQNB010008615">
    <property type="protein sequence ID" value="GJS51871.1"/>
    <property type="molecule type" value="Genomic_DNA"/>
</dbReference>
<reference evidence="2" key="1">
    <citation type="journal article" date="2022" name="Int. J. Mol. Sci.">
        <title>Draft Genome of Tanacetum Coccineum: Genomic Comparison of Closely Related Tanacetum-Family Plants.</title>
        <authorList>
            <person name="Yamashiro T."/>
            <person name="Shiraishi A."/>
            <person name="Nakayama K."/>
            <person name="Satake H."/>
        </authorList>
    </citation>
    <scope>NUCLEOTIDE SEQUENCE</scope>
</reference>
<proteinExistence type="predicted"/>
<reference evidence="2" key="2">
    <citation type="submission" date="2022-01" db="EMBL/GenBank/DDBJ databases">
        <authorList>
            <person name="Yamashiro T."/>
            <person name="Shiraishi A."/>
            <person name="Satake H."/>
            <person name="Nakayama K."/>
        </authorList>
    </citation>
    <scope>NUCLEOTIDE SEQUENCE</scope>
</reference>
<gene>
    <name evidence="2" type="ORF">Tco_0625233</name>
</gene>
<keyword evidence="3" id="KW-1185">Reference proteome</keyword>
<organism evidence="2 3">
    <name type="scientific">Tanacetum coccineum</name>
    <dbReference type="NCBI Taxonomy" id="301880"/>
    <lineage>
        <taxon>Eukaryota</taxon>
        <taxon>Viridiplantae</taxon>
        <taxon>Streptophyta</taxon>
        <taxon>Embryophyta</taxon>
        <taxon>Tracheophyta</taxon>
        <taxon>Spermatophyta</taxon>
        <taxon>Magnoliopsida</taxon>
        <taxon>eudicotyledons</taxon>
        <taxon>Gunneridae</taxon>
        <taxon>Pentapetalae</taxon>
        <taxon>asterids</taxon>
        <taxon>campanulids</taxon>
        <taxon>Asterales</taxon>
        <taxon>Asteraceae</taxon>
        <taxon>Asteroideae</taxon>
        <taxon>Anthemideae</taxon>
        <taxon>Anthemidinae</taxon>
        <taxon>Tanacetum</taxon>
    </lineage>
</organism>
<sequence>MQEELLQFKLQEVWTLVELLNGKRAIGTKWVFRNKKDEIGIVIKNKARLVAQGYTQEEGIDYDEVFAPVARIEAIRLFLAYASFKRLLLCIRMDIKSAISICKINFQGLKIQSFLTKFIRKQVTPMETQKPLLKDAEARIVRYLIKGQPKWGLGILSLPFGIEAYTDSDYAGVSLARKSTIGGCQFLRRRLISWQCKKQNIVANSTTEVEYVAASSFYGHVLWIQNQMLDYGYNFMNTKIFIDNESTICIVRIPYSVFHSKD</sequence>
<dbReference type="InterPro" id="IPR013103">
    <property type="entry name" value="RVT_2"/>
</dbReference>
<dbReference type="PANTHER" id="PTHR11439:SF495">
    <property type="entry name" value="REVERSE TRANSCRIPTASE, RNA-DEPENDENT DNA POLYMERASE-RELATED"/>
    <property type="match status" value="1"/>
</dbReference>
<dbReference type="Proteomes" id="UP001151760">
    <property type="component" value="Unassembled WGS sequence"/>
</dbReference>
<dbReference type="PANTHER" id="PTHR11439">
    <property type="entry name" value="GAG-POL-RELATED RETROTRANSPOSON"/>
    <property type="match status" value="1"/>
</dbReference>
<dbReference type="CDD" id="cd09272">
    <property type="entry name" value="RNase_HI_RT_Ty1"/>
    <property type="match status" value="1"/>
</dbReference>
<evidence type="ECO:0000313" key="3">
    <source>
        <dbReference type="Proteomes" id="UP001151760"/>
    </source>
</evidence>
<dbReference type="Pfam" id="PF07727">
    <property type="entry name" value="RVT_2"/>
    <property type="match status" value="1"/>
</dbReference>
<name>A0ABQ4WG76_9ASTR</name>
<keyword evidence="2" id="KW-0695">RNA-directed DNA polymerase</keyword>
<keyword evidence="2" id="KW-0548">Nucleotidyltransferase</keyword>
<evidence type="ECO:0000259" key="1">
    <source>
        <dbReference type="Pfam" id="PF07727"/>
    </source>
</evidence>